<reference evidence="2" key="1">
    <citation type="journal article" date="2021" name="Nat. Commun.">
        <title>Genetic determinants of endophytism in the Arabidopsis root mycobiome.</title>
        <authorList>
            <person name="Mesny F."/>
            <person name="Miyauchi S."/>
            <person name="Thiergart T."/>
            <person name="Pickel B."/>
            <person name="Atanasova L."/>
            <person name="Karlsson M."/>
            <person name="Huettel B."/>
            <person name="Barry K.W."/>
            <person name="Haridas S."/>
            <person name="Chen C."/>
            <person name="Bauer D."/>
            <person name="Andreopoulos W."/>
            <person name="Pangilinan J."/>
            <person name="LaButti K."/>
            <person name="Riley R."/>
            <person name="Lipzen A."/>
            <person name="Clum A."/>
            <person name="Drula E."/>
            <person name="Henrissat B."/>
            <person name="Kohler A."/>
            <person name="Grigoriev I.V."/>
            <person name="Martin F.M."/>
            <person name="Hacquard S."/>
        </authorList>
    </citation>
    <scope>NUCLEOTIDE SEQUENCE</scope>
    <source>
        <strain evidence="2">FSSC 5 MPI-SDFR-AT-0091</strain>
    </source>
</reference>
<evidence type="ECO:0000313" key="2">
    <source>
        <dbReference type="EMBL" id="KAH7240469.1"/>
    </source>
</evidence>
<evidence type="ECO:0000256" key="1">
    <source>
        <dbReference type="SAM" id="MobiDB-lite"/>
    </source>
</evidence>
<gene>
    <name evidence="2" type="ORF">B0J15DRAFT_404993</name>
</gene>
<protein>
    <submittedName>
        <fullName evidence="2">Uncharacterized protein</fullName>
    </submittedName>
</protein>
<feature type="region of interest" description="Disordered" evidence="1">
    <location>
        <begin position="28"/>
        <end position="64"/>
    </location>
</feature>
<dbReference type="OrthoDB" id="5114148at2759"/>
<proteinExistence type="predicted"/>
<comment type="caution">
    <text evidence="2">The sequence shown here is derived from an EMBL/GenBank/DDBJ whole genome shotgun (WGS) entry which is preliminary data.</text>
</comment>
<evidence type="ECO:0000313" key="3">
    <source>
        <dbReference type="Proteomes" id="UP000736672"/>
    </source>
</evidence>
<dbReference type="EMBL" id="JAGTJS010000020">
    <property type="protein sequence ID" value="KAH7240469.1"/>
    <property type="molecule type" value="Genomic_DNA"/>
</dbReference>
<organism evidence="2 3">
    <name type="scientific">Fusarium solani</name>
    <name type="common">Filamentous fungus</name>
    <dbReference type="NCBI Taxonomy" id="169388"/>
    <lineage>
        <taxon>Eukaryota</taxon>
        <taxon>Fungi</taxon>
        <taxon>Dikarya</taxon>
        <taxon>Ascomycota</taxon>
        <taxon>Pezizomycotina</taxon>
        <taxon>Sordariomycetes</taxon>
        <taxon>Hypocreomycetidae</taxon>
        <taxon>Hypocreales</taxon>
        <taxon>Nectriaceae</taxon>
        <taxon>Fusarium</taxon>
        <taxon>Fusarium solani species complex</taxon>
    </lineage>
</organism>
<dbReference type="AlphaFoldDB" id="A0A9P9GJ23"/>
<accession>A0A9P9GJ23</accession>
<keyword evidence="3" id="KW-1185">Reference proteome</keyword>
<dbReference type="Proteomes" id="UP000736672">
    <property type="component" value="Unassembled WGS sequence"/>
</dbReference>
<name>A0A9P9GJ23_FUSSL</name>
<sequence length="181" mass="18786">MASGDSLPLVVRLWREYVLRQICPGEEATNPEDGFGRTTVRPSNAHANTAGRDPIHLRGSGARTGCDRDSCDPCIVPIRPGFSNSTTPRPSNIPSAAENAAAAFSLPADVVKYYLDAGAGLGAADYGPRAPSGSEVFATATTLFASDVFEGMGVSRTWGRSARLGTHPSGNPSAVLSPVAV</sequence>